<organism evidence="2 3">
    <name type="scientific">Nocardia africana</name>
    <dbReference type="NCBI Taxonomy" id="134964"/>
    <lineage>
        <taxon>Bacteria</taxon>
        <taxon>Bacillati</taxon>
        <taxon>Actinomycetota</taxon>
        <taxon>Actinomycetes</taxon>
        <taxon>Mycobacteriales</taxon>
        <taxon>Nocardiaceae</taxon>
        <taxon>Nocardia</taxon>
    </lineage>
</organism>
<evidence type="ECO:0000256" key="1">
    <source>
        <dbReference type="SAM" id="MobiDB-lite"/>
    </source>
</evidence>
<feature type="compositionally biased region" description="Basic residues" evidence="1">
    <location>
        <begin position="15"/>
        <end position="38"/>
    </location>
</feature>
<feature type="compositionally biased region" description="Basic residues" evidence="1">
    <location>
        <begin position="211"/>
        <end position="225"/>
    </location>
</feature>
<reference evidence="2 3" key="1">
    <citation type="submission" date="2018-06" db="EMBL/GenBank/DDBJ databases">
        <authorList>
            <consortium name="Pathogen Informatics"/>
            <person name="Doyle S."/>
        </authorList>
    </citation>
    <scope>NUCLEOTIDE SEQUENCE [LARGE SCALE GENOMIC DNA]</scope>
    <source>
        <strain evidence="2 3">NCTC13184</strain>
    </source>
</reference>
<proteinExistence type="predicted"/>
<dbReference type="AlphaFoldDB" id="A0A378X7Q6"/>
<protein>
    <submittedName>
        <fullName evidence="2">Uncharacterized protein</fullName>
    </submittedName>
</protein>
<evidence type="ECO:0000313" key="3">
    <source>
        <dbReference type="Proteomes" id="UP000255082"/>
    </source>
</evidence>
<evidence type="ECO:0000313" key="2">
    <source>
        <dbReference type="EMBL" id="SUA48583.1"/>
    </source>
</evidence>
<feature type="compositionally biased region" description="Basic residues" evidence="1">
    <location>
        <begin position="171"/>
        <end position="200"/>
    </location>
</feature>
<sequence>MGGAGRDQPAGPCTRRTRRGGAARRMADRRRPHRHPRSPVRGAGPPLRAHRRAALHQRRIHRPHNRTRRRMGGPAGTHQPVCRIRGPLRASGARRRGHHHRLSDRPGHRRPRPATRLRKAARRRAAPATGGQPPGRGDPRHADLGPPRRRHRAPGAAARRPRNQLGLPGQRHQHPRAAHRPAARRHHRTRRHTTARRRGRPGTAAADQLGRRNHPHPRRTRSSPQ</sequence>
<dbReference type="Proteomes" id="UP000255082">
    <property type="component" value="Unassembled WGS sequence"/>
</dbReference>
<feature type="compositionally biased region" description="Basic residues" evidence="1">
    <location>
        <begin position="92"/>
        <end position="125"/>
    </location>
</feature>
<accession>A0A378X7Q6</accession>
<gene>
    <name evidence="2" type="ORF">NCTC13184_07137</name>
</gene>
<name>A0A378X7Q6_9NOCA</name>
<dbReference type="EMBL" id="UGRU01000001">
    <property type="protein sequence ID" value="SUA48583.1"/>
    <property type="molecule type" value="Genomic_DNA"/>
</dbReference>
<feature type="region of interest" description="Disordered" evidence="1">
    <location>
        <begin position="1"/>
        <end position="225"/>
    </location>
</feature>
<feature type="compositionally biased region" description="Basic residues" evidence="1">
    <location>
        <begin position="48"/>
        <end position="71"/>
    </location>
</feature>